<gene>
    <name evidence="1" type="ORF">A9179_07600</name>
</gene>
<keyword evidence="2" id="KW-1185">Reference proteome</keyword>
<comment type="caution">
    <text evidence="1">The sequence shown here is derived from an EMBL/GenBank/DDBJ whole genome shotgun (WGS) entry which is preliminary data.</text>
</comment>
<reference evidence="1 2" key="1">
    <citation type="submission" date="2016-06" db="EMBL/GenBank/DDBJ databases">
        <authorList>
            <person name="Ramos C."/>
            <person name="Pintado A."/>
            <person name="Crespo-Gomez J.I."/>
        </authorList>
    </citation>
    <scope>NUCLEOTIDE SEQUENCE [LARGE SCALE GENOMIC DNA]</scope>
    <source>
        <strain evidence="1 2">AVO110</strain>
    </source>
</reference>
<dbReference type="EMBL" id="LZEU01000001">
    <property type="protein sequence ID" value="MBC9250135.1"/>
    <property type="molecule type" value="Genomic_DNA"/>
</dbReference>
<protein>
    <submittedName>
        <fullName evidence="1">Uncharacterized protein</fullName>
    </submittedName>
</protein>
<proteinExistence type="predicted"/>
<dbReference type="Proteomes" id="UP000744555">
    <property type="component" value="Unassembled WGS sequence"/>
</dbReference>
<evidence type="ECO:0000313" key="1">
    <source>
        <dbReference type="EMBL" id="MBC9250135.1"/>
    </source>
</evidence>
<sequence length="207" mass="23334">MQHPQGQPRVELHRRLLRHRSVLQGDYTSIALLDTQVTCLAPASALSYLVAHANQHCFRRLIWLLDIHALLAHPQLDAQAAADQFVSSGTCGALDACLNLLTRLFDSPIPAQLQAVRRPCRASNRVTAQALQAIELSLSDDQVAAQQGLLRRVLLDLLLRDHWHLRWQALSDWLSPTATDHHWLKLPPALRLLYPLVRLYRLVARSG</sequence>
<dbReference type="InterPro" id="IPR039498">
    <property type="entry name" value="NTP_transf_5"/>
</dbReference>
<name>A0ABR7RXT6_AQUAC</name>
<accession>A0ABR7RXT6</accession>
<dbReference type="Pfam" id="PF14907">
    <property type="entry name" value="NTP_transf_5"/>
    <property type="match status" value="1"/>
</dbReference>
<evidence type="ECO:0000313" key="2">
    <source>
        <dbReference type="Proteomes" id="UP000744555"/>
    </source>
</evidence>
<organism evidence="1 2">
    <name type="scientific">Aquipseudomonas alcaligenes</name>
    <name type="common">Pseudomonas alcaligenes</name>
    <dbReference type="NCBI Taxonomy" id="43263"/>
    <lineage>
        <taxon>Bacteria</taxon>
        <taxon>Pseudomonadati</taxon>
        <taxon>Pseudomonadota</taxon>
        <taxon>Gammaproteobacteria</taxon>
        <taxon>Pseudomonadales</taxon>
        <taxon>Pseudomonadaceae</taxon>
        <taxon>Aquipseudomonas</taxon>
    </lineage>
</organism>